<name>A0A5D4NKQ8_9BACI</name>
<organism evidence="2 3">
    <name type="scientific">Rossellomorea vietnamensis</name>
    <dbReference type="NCBI Taxonomy" id="218284"/>
    <lineage>
        <taxon>Bacteria</taxon>
        <taxon>Bacillati</taxon>
        <taxon>Bacillota</taxon>
        <taxon>Bacilli</taxon>
        <taxon>Bacillales</taxon>
        <taxon>Bacillaceae</taxon>
        <taxon>Rossellomorea</taxon>
    </lineage>
</organism>
<sequence>MKRRGVGVSFIAISAFLISTKYMSAAIFGSGVVSWNEQLFNGMLDYVGGLLSTFSLFSLIIGIGYIIWGEYDEFLEKKKKSKG</sequence>
<keyword evidence="1" id="KW-1133">Transmembrane helix</keyword>
<dbReference type="AlphaFoldDB" id="A0A5D4NKQ8"/>
<keyword evidence="1" id="KW-0812">Transmembrane</keyword>
<evidence type="ECO:0000313" key="3">
    <source>
        <dbReference type="Proteomes" id="UP000322267"/>
    </source>
</evidence>
<accession>A0A5D4NKQ8</accession>
<dbReference type="Proteomes" id="UP000322267">
    <property type="component" value="Unassembled WGS sequence"/>
</dbReference>
<evidence type="ECO:0000313" key="2">
    <source>
        <dbReference type="EMBL" id="TYS13502.1"/>
    </source>
</evidence>
<evidence type="ECO:0000256" key="1">
    <source>
        <dbReference type="SAM" id="Phobius"/>
    </source>
</evidence>
<reference evidence="2 3" key="1">
    <citation type="submission" date="2019-08" db="EMBL/GenBank/DDBJ databases">
        <title>Bacillus genomes from the desert of Cuatro Cienegas, Coahuila.</title>
        <authorList>
            <person name="Olmedo-Alvarez G."/>
        </authorList>
    </citation>
    <scope>NUCLEOTIDE SEQUENCE [LARGE SCALE GENOMIC DNA]</scope>
    <source>
        <strain evidence="2 3">CH34_1T</strain>
    </source>
</reference>
<dbReference type="OrthoDB" id="2645700at2"/>
<protein>
    <submittedName>
        <fullName evidence="2">Uncharacterized protein</fullName>
    </submittedName>
</protein>
<proteinExistence type="predicted"/>
<feature type="transmembrane region" description="Helical" evidence="1">
    <location>
        <begin position="49"/>
        <end position="68"/>
    </location>
</feature>
<dbReference type="EMBL" id="VTEI01000019">
    <property type="protein sequence ID" value="TYS13502.1"/>
    <property type="molecule type" value="Genomic_DNA"/>
</dbReference>
<gene>
    <name evidence="2" type="ORF">FZC78_21290</name>
</gene>
<comment type="caution">
    <text evidence="2">The sequence shown here is derived from an EMBL/GenBank/DDBJ whole genome shotgun (WGS) entry which is preliminary data.</text>
</comment>
<dbReference type="RefSeq" id="WP_148942092.1">
    <property type="nucleotide sequence ID" value="NZ_VTEI01000019.1"/>
</dbReference>
<keyword evidence="1" id="KW-0472">Membrane</keyword>